<dbReference type="GO" id="GO:0004527">
    <property type="term" value="F:exonuclease activity"/>
    <property type="evidence" value="ECO:0007669"/>
    <property type="project" value="UniProtKB-KW"/>
</dbReference>
<dbReference type="EMBL" id="FNCC01000001">
    <property type="protein sequence ID" value="SDF37657.1"/>
    <property type="molecule type" value="Genomic_DNA"/>
</dbReference>
<dbReference type="Gene3D" id="3.60.10.10">
    <property type="entry name" value="Endonuclease/exonuclease/phosphatase"/>
    <property type="match status" value="1"/>
</dbReference>
<evidence type="ECO:0000313" key="2">
    <source>
        <dbReference type="EMBL" id="SDF37657.1"/>
    </source>
</evidence>
<reference evidence="3" key="1">
    <citation type="submission" date="2016-10" db="EMBL/GenBank/DDBJ databases">
        <authorList>
            <person name="Varghese N."/>
            <person name="Submissions S."/>
        </authorList>
    </citation>
    <scope>NUCLEOTIDE SEQUENCE [LARGE SCALE GENOMIC DNA]</scope>
    <source>
        <strain evidence="3">CGMCC 4.3506</strain>
    </source>
</reference>
<keyword evidence="2" id="KW-0540">Nuclease</keyword>
<proteinExistence type="predicted"/>
<dbReference type="Pfam" id="PF19580">
    <property type="entry name" value="Exo_endo_phos_3"/>
    <property type="match status" value="1"/>
</dbReference>
<dbReference type="Proteomes" id="UP000199623">
    <property type="component" value="Unassembled WGS sequence"/>
</dbReference>
<name>A0A1G7KKD5_9PSEU</name>
<evidence type="ECO:0000313" key="3">
    <source>
        <dbReference type="Proteomes" id="UP000199623"/>
    </source>
</evidence>
<dbReference type="InterPro" id="IPR036691">
    <property type="entry name" value="Endo/exonu/phosph_ase_sf"/>
</dbReference>
<sequence length="378" mass="42610">MVSTTRIGSFNVQNMFERPKVMGRTATRHAAPVLAAHARFNELVAADTYTPEVKEELKELLTTLELLRSDRSRYAVLRRIRGRFLARHRTGETSVVASGRESWVGWVELTTEPISELATRHTAQVMRDVGAHVLGVVEAESRELLHLFSASMLKNVGWTPYEEVHLIDGNDERGINVGLLTRDAHQVITIRTHVYARDSSGVVFSRDCAEYHVRTPAGPEVVVLVNHLKSKGYGAPGDPIGARRRFRQAVRIARIVNRLRDEGHEHVAVVGDLNDTADSEALRPLFERTGLRDISEHENFDWDHRLGTYRGVNEQGKIDYVLLTPPLFAKAVGGGVFRKGVWRGPRTRNRWDVYETMTSEVHAASDHAAIYADIDWTR</sequence>
<dbReference type="InterPro" id="IPR005135">
    <property type="entry name" value="Endo/exonuclease/phosphatase"/>
</dbReference>
<dbReference type="STRING" id="200378.SAMN05216553_101338"/>
<gene>
    <name evidence="2" type="ORF">SAMN05216553_101338</name>
</gene>
<evidence type="ECO:0000259" key="1">
    <source>
        <dbReference type="Pfam" id="PF19580"/>
    </source>
</evidence>
<dbReference type="PANTHER" id="PTHR42834">
    <property type="entry name" value="ENDONUCLEASE/EXONUCLEASE/PHOSPHATASE FAMILY PROTEIN (AFU_ORTHOLOGUE AFUA_3G09210)"/>
    <property type="match status" value="1"/>
</dbReference>
<protein>
    <submittedName>
        <fullName evidence="2">Endonuclease/Exonuclease/phosphatase family protein</fullName>
    </submittedName>
</protein>
<feature type="domain" description="Endonuclease/exonuclease/phosphatase" evidence="1">
    <location>
        <begin position="120"/>
        <end position="283"/>
    </location>
</feature>
<keyword evidence="2" id="KW-0255">Endonuclease</keyword>
<accession>A0A1G7KKD5</accession>
<dbReference type="PANTHER" id="PTHR42834:SF1">
    <property type="entry name" value="ENDONUCLEASE_EXONUCLEASE_PHOSPHATASE FAMILY PROTEIN (AFU_ORTHOLOGUE AFUA_3G09210)"/>
    <property type="match status" value="1"/>
</dbReference>
<dbReference type="SUPFAM" id="SSF56219">
    <property type="entry name" value="DNase I-like"/>
    <property type="match status" value="1"/>
</dbReference>
<keyword evidence="2" id="KW-0269">Exonuclease</keyword>
<keyword evidence="2" id="KW-0378">Hydrolase</keyword>
<organism evidence="2 3">
    <name type="scientific">Lentzea fradiae</name>
    <dbReference type="NCBI Taxonomy" id="200378"/>
    <lineage>
        <taxon>Bacteria</taxon>
        <taxon>Bacillati</taxon>
        <taxon>Actinomycetota</taxon>
        <taxon>Actinomycetes</taxon>
        <taxon>Pseudonocardiales</taxon>
        <taxon>Pseudonocardiaceae</taxon>
        <taxon>Lentzea</taxon>
    </lineage>
</organism>
<keyword evidence="3" id="KW-1185">Reference proteome</keyword>
<dbReference type="AlphaFoldDB" id="A0A1G7KKD5"/>
<dbReference type="GO" id="GO:0004519">
    <property type="term" value="F:endonuclease activity"/>
    <property type="evidence" value="ECO:0007669"/>
    <property type="project" value="UniProtKB-KW"/>
</dbReference>